<comment type="caution">
    <text evidence="3">The sequence shown here is derived from an EMBL/GenBank/DDBJ whole genome shotgun (WGS) entry which is preliminary data.</text>
</comment>
<dbReference type="OrthoDB" id="669636at2"/>
<proteinExistence type="predicted"/>
<keyword evidence="4" id="KW-1185">Reference proteome</keyword>
<evidence type="ECO:0000313" key="4">
    <source>
        <dbReference type="Proteomes" id="UP000305848"/>
    </source>
</evidence>
<dbReference type="Gene3D" id="3.40.50.10610">
    <property type="entry name" value="ABC-type transport auxiliary lipoprotein component"/>
    <property type="match status" value="1"/>
</dbReference>
<accession>A0A4U3L0J0</accession>
<sequence length="281" mass="31274">MKRIICLVLIIFLNYIVSAQTQQKHDVVVKANGDELTGEVLEIGDSTIRFTYAGEKLVYTIKKTDINKITFTSGRVEHFTKSNPPAPNLSPAPAVQTVPDEERRNKIAILPFTFLKDGQITAQEVSEAVQNECYAFLSKHSGMYTVDNPRNTNVKLNLAGITKATIMNYTMADICKVLGVEYVIDGMVSQNSTTQSTYSNASYSAKVKDDNSKSTNKTTASASGSSYSSTSQNYESTTDMKIYNDKNDVIFSQNRKSFWSDGDAYKSTIEYLLKRCPLYSK</sequence>
<protein>
    <submittedName>
        <fullName evidence="3">Uncharacterized protein</fullName>
    </submittedName>
</protein>
<dbReference type="Proteomes" id="UP000305848">
    <property type="component" value="Unassembled WGS sequence"/>
</dbReference>
<dbReference type="EMBL" id="SZQL01000007">
    <property type="protein sequence ID" value="TKK68475.1"/>
    <property type="molecule type" value="Genomic_DNA"/>
</dbReference>
<gene>
    <name evidence="3" type="ORF">FC093_10105</name>
</gene>
<keyword evidence="2" id="KW-0732">Signal</keyword>
<dbReference type="AlphaFoldDB" id="A0A4U3L0J0"/>
<dbReference type="RefSeq" id="WP_137261663.1">
    <property type="nucleotide sequence ID" value="NZ_SZQL01000007.1"/>
</dbReference>
<feature type="region of interest" description="Disordered" evidence="1">
    <location>
        <begin position="199"/>
        <end position="233"/>
    </location>
</feature>
<organism evidence="3 4">
    <name type="scientific">Ilyomonas limi</name>
    <dbReference type="NCBI Taxonomy" id="2575867"/>
    <lineage>
        <taxon>Bacteria</taxon>
        <taxon>Pseudomonadati</taxon>
        <taxon>Bacteroidota</taxon>
        <taxon>Chitinophagia</taxon>
        <taxon>Chitinophagales</taxon>
        <taxon>Chitinophagaceae</taxon>
        <taxon>Ilyomonas</taxon>
    </lineage>
</organism>
<evidence type="ECO:0000313" key="3">
    <source>
        <dbReference type="EMBL" id="TKK68475.1"/>
    </source>
</evidence>
<feature type="chain" id="PRO_5020407839" evidence="2">
    <location>
        <begin position="20"/>
        <end position="281"/>
    </location>
</feature>
<name>A0A4U3L0J0_9BACT</name>
<evidence type="ECO:0000256" key="1">
    <source>
        <dbReference type="SAM" id="MobiDB-lite"/>
    </source>
</evidence>
<feature type="compositionally biased region" description="Low complexity" evidence="1">
    <location>
        <begin position="213"/>
        <end position="233"/>
    </location>
</feature>
<reference evidence="3 4" key="1">
    <citation type="submission" date="2019-05" db="EMBL/GenBank/DDBJ databases">
        <title>Panacibacter sp. strain 17mud1-8 Genome sequencing and assembly.</title>
        <authorList>
            <person name="Chhetri G."/>
        </authorList>
    </citation>
    <scope>NUCLEOTIDE SEQUENCE [LARGE SCALE GENOMIC DNA]</scope>
    <source>
        <strain evidence="3 4">17mud1-8</strain>
    </source>
</reference>
<evidence type="ECO:0000256" key="2">
    <source>
        <dbReference type="SAM" id="SignalP"/>
    </source>
</evidence>
<feature type="signal peptide" evidence="2">
    <location>
        <begin position="1"/>
        <end position="19"/>
    </location>
</feature>